<protein>
    <submittedName>
        <fullName evidence="2">Uncharacterized protein</fullName>
    </submittedName>
</protein>
<accession>A0A699T5I8</accession>
<proteinExistence type="predicted"/>
<dbReference type="EMBL" id="BKCJ011209760">
    <property type="protein sequence ID" value="GFD04164.1"/>
    <property type="molecule type" value="Genomic_DNA"/>
</dbReference>
<name>A0A699T5I8_TANCI</name>
<evidence type="ECO:0000256" key="1">
    <source>
        <dbReference type="SAM" id="MobiDB-lite"/>
    </source>
</evidence>
<organism evidence="2">
    <name type="scientific">Tanacetum cinerariifolium</name>
    <name type="common">Dalmatian daisy</name>
    <name type="synonym">Chrysanthemum cinerariifolium</name>
    <dbReference type="NCBI Taxonomy" id="118510"/>
    <lineage>
        <taxon>Eukaryota</taxon>
        <taxon>Viridiplantae</taxon>
        <taxon>Streptophyta</taxon>
        <taxon>Embryophyta</taxon>
        <taxon>Tracheophyta</taxon>
        <taxon>Spermatophyta</taxon>
        <taxon>Magnoliopsida</taxon>
        <taxon>eudicotyledons</taxon>
        <taxon>Gunneridae</taxon>
        <taxon>Pentapetalae</taxon>
        <taxon>asterids</taxon>
        <taxon>campanulids</taxon>
        <taxon>Asterales</taxon>
        <taxon>Asteraceae</taxon>
        <taxon>Asteroideae</taxon>
        <taxon>Anthemideae</taxon>
        <taxon>Anthemidinae</taxon>
        <taxon>Tanacetum</taxon>
    </lineage>
</organism>
<comment type="caution">
    <text evidence="2">The sequence shown here is derived from an EMBL/GenBank/DDBJ whole genome shotgun (WGS) entry which is preliminary data.</text>
</comment>
<reference evidence="2" key="1">
    <citation type="journal article" date="2019" name="Sci. Rep.">
        <title>Draft genome of Tanacetum cinerariifolium, the natural source of mosquito coil.</title>
        <authorList>
            <person name="Yamashiro T."/>
            <person name="Shiraishi A."/>
            <person name="Satake H."/>
            <person name="Nakayama K."/>
        </authorList>
    </citation>
    <scope>NUCLEOTIDE SEQUENCE</scope>
</reference>
<evidence type="ECO:0000313" key="2">
    <source>
        <dbReference type="EMBL" id="GFD04164.1"/>
    </source>
</evidence>
<feature type="region of interest" description="Disordered" evidence="1">
    <location>
        <begin position="1"/>
        <end position="70"/>
    </location>
</feature>
<feature type="compositionally biased region" description="Low complexity" evidence="1">
    <location>
        <begin position="45"/>
        <end position="57"/>
    </location>
</feature>
<gene>
    <name evidence="2" type="ORF">Tci_876133</name>
</gene>
<feature type="non-terminal residue" evidence="2">
    <location>
        <position position="1"/>
    </location>
</feature>
<dbReference type="AlphaFoldDB" id="A0A699T5I8"/>
<feature type="region of interest" description="Disordered" evidence="1">
    <location>
        <begin position="145"/>
        <end position="166"/>
    </location>
</feature>
<sequence length="166" mass="17601">CRGSTARPAVTGRASHPRCAPCHRGCASAGRRGKPAGQRRESQPALAALNGSDAAADTPPPWSWPPGRSSDRAAAVSVQMMKAPYRPISGLRCATRAKAMHSGTRAKEVVRPARTSARRRAGFMKYLTCNAQKGAMLRNVNAHGQPLEPRHGTAMDRAGVQSTPIV</sequence>